<proteinExistence type="predicted"/>
<evidence type="ECO:0000313" key="2">
    <source>
        <dbReference type="EMBL" id="ACZ66100.1"/>
    </source>
</evidence>
<geneLocation type="plasmid" evidence="2">
    <name>pWBG760</name>
</geneLocation>
<accession>D2JDA5</accession>
<feature type="chain" id="PRO_5003032967" evidence="1">
    <location>
        <begin position="26"/>
        <end position="104"/>
    </location>
</feature>
<organism evidence="2">
    <name type="scientific">Staphylococcus aureus</name>
    <dbReference type="NCBI Taxonomy" id="1280"/>
    <lineage>
        <taxon>Bacteria</taxon>
        <taxon>Bacillati</taxon>
        <taxon>Bacillota</taxon>
        <taxon>Bacilli</taxon>
        <taxon>Bacillales</taxon>
        <taxon>Staphylococcaceae</taxon>
        <taxon>Staphylococcus</taxon>
    </lineage>
</organism>
<evidence type="ECO:0000256" key="1">
    <source>
        <dbReference type="SAM" id="SignalP"/>
    </source>
</evidence>
<feature type="signal peptide" evidence="1">
    <location>
        <begin position="1"/>
        <end position="25"/>
    </location>
</feature>
<name>D2JDA5_STAAU</name>
<protein>
    <submittedName>
        <fullName evidence="2">Uncharacterized protein</fullName>
    </submittedName>
</protein>
<dbReference type="EMBL" id="GQ900473">
    <property type="protein sequence ID" value="ACZ66100.1"/>
    <property type="molecule type" value="Genomic_DNA"/>
</dbReference>
<dbReference type="AlphaFoldDB" id="D2JDA5"/>
<dbReference type="RefSeq" id="WP_054192879.1">
    <property type="nucleotide sequence ID" value="NZ_BDVM01000012.1"/>
</dbReference>
<keyword evidence="2" id="KW-0614">Plasmid</keyword>
<reference evidence="2" key="1">
    <citation type="submission" date="2009-07" db="EMBL/GenBank/DDBJ databases">
        <authorList>
            <person name="Summers A.O."/>
            <person name="Shearer J."/>
            <person name="Wireman J."/>
        </authorList>
    </citation>
    <scope>NUCLEOTIDE SEQUENCE</scope>
    <source>
        <strain evidence="2">C57S</strain>
        <plasmid evidence="2">pWBG760</plasmid>
    </source>
</reference>
<gene>
    <name evidence="2" type="ORF">SAP041B_002</name>
</gene>
<sequence length="104" mass="11265">MKGIVNVSKVMISCALLLGVGVAYSESTESSHNSTSAATLSKHFTIKKSNGNSRSLPKKLKYTKRVKQGVGYVTYSGYLTRVSYKKSGGKYIGTYSGTLKGRWS</sequence>
<keyword evidence="1" id="KW-0732">Signal</keyword>
<reference evidence="2" key="2">
    <citation type="submission" date="2009-08" db="EMBL/GenBank/DDBJ databases">
        <authorList>
            <person name="Gill J."/>
            <person name="Borman J."/>
            <person name="Shetty J."/>
            <person name="Hostetler J."/>
            <person name="Durkin S."/>
            <person name="Montgomery B."/>
        </authorList>
    </citation>
    <scope>NUCLEOTIDE SEQUENCE</scope>
    <source>
        <strain evidence="2">C57S</strain>
        <plasmid evidence="2">pWBG760</plasmid>
    </source>
</reference>